<dbReference type="PANTHER" id="PTHR19328:SF75">
    <property type="entry name" value="ALDOSE SUGAR DEHYDROGENASE YLII"/>
    <property type="match status" value="1"/>
</dbReference>
<dbReference type="InterPro" id="IPR012938">
    <property type="entry name" value="Glc/Sorbosone_DH"/>
</dbReference>
<reference evidence="3" key="1">
    <citation type="journal article" date="2015" name="Int. J. Syst. Evol. Microbiol.">
        <title>Rhizobium oryzicola sp. nov., potential plant-growth-promoting endophytic bacteria isolated from rice roots.</title>
        <authorList>
            <person name="Zhang X.X."/>
            <person name="Gao J.S."/>
            <person name="Cao Y.H."/>
            <person name="Sheirdil R.A."/>
            <person name="Wang X.C."/>
            <person name="Zhang L."/>
        </authorList>
    </citation>
    <scope>NUCLEOTIDE SEQUENCE</scope>
    <source>
        <strain evidence="3">05753</strain>
    </source>
</reference>
<evidence type="ECO:0000256" key="1">
    <source>
        <dbReference type="SAM" id="SignalP"/>
    </source>
</evidence>
<dbReference type="InterPro" id="IPR011041">
    <property type="entry name" value="Quinoprot_gluc/sorb_DH_b-prop"/>
</dbReference>
<evidence type="ECO:0000313" key="4">
    <source>
        <dbReference type="Proteomes" id="UP001169006"/>
    </source>
</evidence>
<dbReference type="InterPro" id="IPR011042">
    <property type="entry name" value="6-blade_b-propeller_TolB-like"/>
</dbReference>
<proteinExistence type="predicted"/>
<dbReference type="PANTHER" id="PTHR19328">
    <property type="entry name" value="HEDGEHOG-INTERACTING PROTEIN"/>
    <property type="match status" value="1"/>
</dbReference>
<feature type="domain" description="Glucose/Sorbosone dehydrogenase" evidence="2">
    <location>
        <begin position="45"/>
        <end position="372"/>
    </location>
</feature>
<dbReference type="Pfam" id="PF07995">
    <property type="entry name" value="GSDH"/>
    <property type="match status" value="1"/>
</dbReference>
<gene>
    <name evidence="3" type="ORF">Q2T52_13320</name>
</gene>
<name>A0ABT8SXI3_9HYPH</name>
<dbReference type="RefSeq" id="WP_302077294.1">
    <property type="nucleotide sequence ID" value="NZ_JAUKWQ010000003.1"/>
</dbReference>
<keyword evidence="4" id="KW-1185">Reference proteome</keyword>
<dbReference type="EC" id="1.1.5.-" evidence="3"/>
<dbReference type="EMBL" id="JAUKWQ010000003">
    <property type="protein sequence ID" value="MDO1583066.1"/>
    <property type="molecule type" value="Genomic_DNA"/>
</dbReference>
<dbReference type="SUPFAM" id="SSF50952">
    <property type="entry name" value="Soluble quinoprotein glucose dehydrogenase"/>
    <property type="match status" value="1"/>
</dbReference>
<feature type="chain" id="PRO_5045251587" evidence="1">
    <location>
        <begin position="22"/>
        <end position="377"/>
    </location>
</feature>
<dbReference type="GO" id="GO:0016491">
    <property type="term" value="F:oxidoreductase activity"/>
    <property type="evidence" value="ECO:0007669"/>
    <property type="project" value="UniProtKB-KW"/>
</dbReference>
<dbReference type="Proteomes" id="UP001169006">
    <property type="component" value="Unassembled WGS sequence"/>
</dbReference>
<keyword evidence="3" id="KW-0560">Oxidoreductase</keyword>
<reference evidence="3" key="2">
    <citation type="submission" date="2023-07" db="EMBL/GenBank/DDBJ databases">
        <authorList>
            <person name="Sun H."/>
        </authorList>
    </citation>
    <scope>NUCLEOTIDE SEQUENCE</scope>
    <source>
        <strain evidence="3">05753</strain>
    </source>
</reference>
<evidence type="ECO:0000259" key="2">
    <source>
        <dbReference type="Pfam" id="PF07995"/>
    </source>
</evidence>
<keyword evidence="1" id="KW-0732">Signal</keyword>
<sequence length="377" mass="40259">MLTAASAALVLALATHGQTNAASINAGNHATSATQPFQVQVISQFDTPWALAFLPDGRLLVTEKPGSIYLVTQSGQKQKIGNVPRVAASGQNGLLDIAPAPDFARSSLVYFSYVEPDTGGSRLVLARARLALSSGSANLDDLRVIWRQTPGGGGGQPGGIIAFDPKGDTLFLSVGDRMQPATAQDEKQARGKVLRLNLDGSTPQDNPNAAKGGIDGQTWTTGHRNPYGLAFAPDGKLWLHEMGPKGGDELNLIEKTKNYGWPLVSNGDEYSGAPIPRHSTRPEFAAPLLYWNPVIAPAGLVFYKGAMFPQWNGSALIGGLRVQSLVRVSFDSQGQPDEADRWNLKARIRDVAVAPDGAVWLIEDNNPGKLIRLTPRQ</sequence>
<organism evidence="3 4">
    <name type="scientific">Rhizobium oryzicola</name>
    <dbReference type="NCBI Taxonomy" id="1232668"/>
    <lineage>
        <taxon>Bacteria</taxon>
        <taxon>Pseudomonadati</taxon>
        <taxon>Pseudomonadota</taxon>
        <taxon>Alphaproteobacteria</taxon>
        <taxon>Hyphomicrobiales</taxon>
        <taxon>Rhizobiaceae</taxon>
        <taxon>Rhizobium/Agrobacterium group</taxon>
        <taxon>Rhizobium</taxon>
    </lineage>
</organism>
<protein>
    <submittedName>
        <fullName evidence="3">PQQ-dependent sugar dehydrogenase</fullName>
        <ecNumber evidence="3">1.1.5.-</ecNumber>
    </submittedName>
</protein>
<feature type="signal peptide" evidence="1">
    <location>
        <begin position="1"/>
        <end position="21"/>
    </location>
</feature>
<evidence type="ECO:0000313" key="3">
    <source>
        <dbReference type="EMBL" id="MDO1583066.1"/>
    </source>
</evidence>
<dbReference type="Gene3D" id="2.120.10.30">
    <property type="entry name" value="TolB, C-terminal domain"/>
    <property type="match status" value="1"/>
</dbReference>
<accession>A0ABT8SXI3</accession>
<comment type="caution">
    <text evidence="3">The sequence shown here is derived from an EMBL/GenBank/DDBJ whole genome shotgun (WGS) entry which is preliminary data.</text>
</comment>